<comment type="caution">
    <text evidence="10">The sequence shown here is derived from an EMBL/GenBank/DDBJ whole genome shotgun (WGS) entry which is preliminary data.</text>
</comment>
<dbReference type="CDD" id="cd17320">
    <property type="entry name" value="MFS_MdfA_MDR_like"/>
    <property type="match status" value="1"/>
</dbReference>
<feature type="transmembrane region" description="Helical" evidence="8">
    <location>
        <begin position="362"/>
        <end position="383"/>
    </location>
</feature>
<feature type="transmembrane region" description="Helical" evidence="8">
    <location>
        <begin position="93"/>
        <end position="114"/>
    </location>
</feature>
<dbReference type="InterPro" id="IPR011701">
    <property type="entry name" value="MFS"/>
</dbReference>
<evidence type="ECO:0000256" key="6">
    <source>
        <dbReference type="ARBA" id="ARBA00022989"/>
    </source>
</evidence>
<dbReference type="AlphaFoldDB" id="W9GU40"/>
<dbReference type="PROSITE" id="PS50850">
    <property type="entry name" value="MFS"/>
    <property type="match status" value="1"/>
</dbReference>
<dbReference type="InterPro" id="IPR001958">
    <property type="entry name" value="Tet-R_TetA/multi-R_MdtG-like"/>
</dbReference>
<feature type="transmembrane region" description="Helical" evidence="8">
    <location>
        <begin position="126"/>
        <end position="150"/>
    </location>
</feature>
<reference evidence="10 11" key="1">
    <citation type="submission" date="2013-08" db="EMBL/GenBank/DDBJ databases">
        <title>The genome sequence of Skermanella stibiiresistens.</title>
        <authorList>
            <person name="Zhu W."/>
            <person name="Wang G."/>
        </authorList>
    </citation>
    <scope>NUCLEOTIDE SEQUENCE [LARGE SCALE GENOMIC DNA]</scope>
    <source>
        <strain evidence="10 11">SB22</strain>
    </source>
</reference>
<keyword evidence="4" id="KW-1003">Cell membrane</keyword>
<keyword evidence="5 8" id="KW-0812">Transmembrane</keyword>
<evidence type="ECO:0000256" key="5">
    <source>
        <dbReference type="ARBA" id="ARBA00022692"/>
    </source>
</evidence>
<feature type="transmembrane region" description="Helical" evidence="8">
    <location>
        <begin position="156"/>
        <end position="176"/>
    </location>
</feature>
<evidence type="ECO:0000313" key="10">
    <source>
        <dbReference type="EMBL" id="EWY37420.1"/>
    </source>
</evidence>
<dbReference type="Pfam" id="PF07690">
    <property type="entry name" value="MFS_1"/>
    <property type="match status" value="1"/>
</dbReference>
<keyword evidence="11" id="KW-1185">Reference proteome</keyword>
<feature type="transmembrane region" description="Helical" evidence="8">
    <location>
        <begin position="36"/>
        <end position="56"/>
    </location>
</feature>
<feature type="transmembrane region" description="Helical" evidence="8">
    <location>
        <begin position="242"/>
        <end position="260"/>
    </location>
</feature>
<comment type="caution">
    <text evidence="8">Lacks conserved residue(s) required for the propagation of feature annotation.</text>
</comment>
<gene>
    <name evidence="10" type="ORF">N825_17575</name>
</gene>
<protein>
    <recommendedName>
        <fullName evidence="8">Bcr/CflA family efflux transporter</fullName>
    </recommendedName>
</protein>
<dbReference type="GO" id="GO:0005886">
    <property type="term" value="C:plasma membrane"/>
    <property type="evidence" value="ECO:0007669"/>
    <property type="project" value="UniProtKB-SubCell"/>
</dbReference>
<organism evidence="10 11">
    <name type="scientific">Skermanella stibiiresistens SB22</name>
    <dbReference type="NCBI Taxonomy" id="1385369"/>
    <lineage>
        <taxon>Bacteria</taxon>
        <taxon>Pseudomonadati</taxon>
        <taxon>Pseudomonadota</taxon>
        <taxon>Alphaproteobacteria</taxon>
        <taxon>Rhodospirillales</taxon>
        <taxon>Azospirillaceae</taxon>
        <taxon>Skermanella</taxon>
    </lineage>
</organism>
<dbReference type="Gene3D" id="1.20.1720.10">
    <property type="entry name" value="Multidrug resistance protein D"/>
    <property type="match status" value="1"/>
</dbReference>
<dbReference type="PATRIC" id="fig|1385369.3.peg.5490"/>
<dbReference type="EMBL" id="AVFL01000026">
    <property type="protein sequence ID" value="EWY37420.1"/>
    <property type="molecule type" value="Genomic_DNA"/>
</dbReference>
<evidence type="ECO:0000256" key="8">
    <source>
        <dbReference type="RuleBase" id="RU365088"/>
    </source>
</evidence>
<comment type="similarity">
    <text evidence="2 8">Belongs to the major facilitator superfamily. Bcr/CmlA family.</text>
</comment>
<feature type="transmembrane region" description="Helical" evidence="8">
    <location>
        <begin position="299"/>
        <end position="319"/>
    </location>
</feature>
<keyword evidence="6 8" id="KW-1133">Transmembrane helix</keyword>
<dbReference type="InterPro" id="IPR036259">
    <property type="entry name" value="MFS_trans_sf"/>
</dbReference>
<keyword evidence="8" id="KW-0997">Cell inner membrane</keyword>
<feature type="transmembrane region" description="Helical" evidence="8">
    <location>
        <begin position="272"/>
        <end position="293"/>
    </location>
</feature>
<dbReference type="GO" id="GO:1990961">
    <property type="term" value="P:xenobiotic detoxification by transmembrane export across the plasma membrane"/>
    <property type="evidence" value="ECO:0007669"/>
    <property type="project" value="InterPro"/>
</dbReference>
<dbReference type="SUPFAM" id="SSF103473">
    <property type="entry name" value="MFS general substrate transporter"/>
    <property type="match status" value="1"/>
</dbReference>
<accession>W9GU40</accession>
<sequence>MIAVLLTALVAFGPLSTDIYLPSLPTLVRVFDSDIATVQLTLSVYLVGFAVSQLVYGPLSDRFGRRPILLVGIAIFAVASAACAMAGTIEQLIVARFFQALGSCCGPVLGRAVVRDVHGRERAAQVLAYMAMAMALAPAIGPAIGGYLTVLFGWRVTFLFLTCFGVVILAAVWLMLAETNRQRDALALMPRRLVSNYASLLRSRAFTGYTLCLAAIYSAMFAFLSGSAFVLIDQFGLTPERYGMAFGVIVVGYMIGTFAAGKLTRKLGIDRLIGVGSTLAGLCGVAGLALAIARVDHTAAILAPMFGLMIGAGLLMPNAQAGGLGPFATMAGAASAMMGFIQMGFAAAAGILVGHLQGGTQIPMMAVVCAGALAAAASHRLLIARRTTPTA</sequence>
<dbReference type="PANTHER" id="PTHR23502:SF132">
    <property type="entry name" value="POLYAMINE TRANSPORTER 2-RELATED"/>
    <property type="match status" value="1"/>
</dbReference>
<dbReference type="PRINTS" id="PR01035">
    <property type="entry name" value="TCRTETA"/>
</dbReference>
<evidence type="ECO:0000256" key="1">
    <source>
        <dbReference type="ARBA" id="ARBA00004651"/>
    </source>
</evidence>
<feature type="transmembrane region" description="Helical" evidence="8">
    <location>
        <begin position="206"/>
        <end position="230"/>
    </location>
</feature>
<dbReference type="PANTHER" id="PTHR23502">
    <property type="entry name" value="MAJOR FACILITATOR SUPERFAMILY"/>
    <property type="match status" value="1"/>
</dbReference>
<dbReference type="NCBIfam" id="TIGR00710">
    <property type="entry name" value="efflux_Bcr_CflA"/>
    <property type="match status" value="1"/>
</dbReference>
<dbReference type="STRING" id="1385369.N825_17575"/>
<feature type="domain" description="Major facilitator superfamily (MFS) profile" evidence="9">
    <location>
        <begin position="1"/>
        <end position="388"/>
    </location>
</feature>
<evidence type="ECO:0000313" key="11">
    <source>
        <dbReference type="Proteomes" id="UP000019486"/>
    </source>
</evidence>
<name>W9GU40_9PROT</name>
<evidence type="ECO:0000256" key="4">
    <source>
        <dbReference type="ARBA" id="ARBA00022475"/>
    </source>
</evidence>
<evidence type="ECO:0000256" key="3">
    <source>
        <dbReference type="ARBA" id="ARBA00022448"/>
    </source>
</evidence>
<dbReference type="GO" id="GO:0042910">
    <property type="term" value="F:xenobiotic transmembrane transporter activity"/>
    <property type="evidence" value="ECO:0007669"/>
    <property type="project" value="InterPro"/>
</dbReference>
<dbReference type="FunFam" id="1.20.1720.10:FF:000005">
    <property type="entry name" value="Bcr/CflA family efflux transporter"/>
    <property type="match status" value="1"/>
</dbReference>
<evidence type="ECO:0000259" key="9">
    <source>
        <dbReference type="PROSITE" id="PS50850"/>
    </source>
</evidence>
<evidence type="ECO:0000256" key="2">
    <source>
        <dbReference type="ARBA" id="ARBA00006236"/>
    </source>
</evidence>
<dbReference type="GO" id="GO:0015385">
    <property type="term" value="F:sodium:proton antiporter activity"/>
    <property type="evidence" value="ECO:0007669"/>
    <property type="project" value="TreeGrafter"/>
</dbReference>
<feature type="transmembrane region" description="Helical" evidence="8">
    <location>
        <begin position="68"/>
        <end position="87"/>
    </location>
</feature>
<evidence type="ECO:0000256" key="7">
    <source>
        <dbReference type="ARBA" id="ARBA00023136"/>
    </source>
</evidence>
<dbReference type="InterPro" id="IPR004812">
    <property type="entry name" value="Efflux_drug-R_Bcr/CmlA"/>
</dbReference>
<proteinExistence type="inferred from homology"/>
<keyword evidence="7 8" id="KW-0472">Membrane</keyword>
<dbReference type="InterPro" id="IPR020846">
    <property type="entry name" value="MFS_dom"/>
</dbReference>
<comment type="subcellular location">
    <subcellularLocation>
        <location evidence="8">Cell inner membrane</location>
        <topology evidence="8">Multi-pass membrane protein</topology>
    </subcellularLocation>
    <subcellularLocation>
        <location evidence="1">Cell membrane</location>
        <topology evidence="1">Multi-pass membrane protein</topology>
    </subcellularLocation>
</comment>
<dbReference type="Proteomes" id="UP000019486">
    <property type="component" value="Unassembled WGS sequence"/>
</dbReference>
<feature type="transmembrane region" description="Helical" evidence="8">
    <location>
        <begin position="331"/>
        <end position="356"/>
    </location>
</feature>
<keyword evidence="3 8" id="KW-0813">Transport</keyword>